<keyword evidence="3" id="KW-1185">Reference proteome</keyword>
<keyword evidence="1" id="KW-1133">Transmembrane helix</keyword>
<reference evidence="2" key="2">
    <citation type="submission" date="2021-09" db="EMBL/GenBank/DDBJ databases">
        <authorList>
            <person name="Jia N."/>
            <person name="Wang J."/>
            <person name="Shi W."/>
            <person name="Du L."/>
            <person name="Sun Y."/>
            <person name="Zhan W."/>
            <person name="Jiang J."/>
            <person name="Wang Q."/>
            <person name="Zhang B."/>
            <person name="Ji P."/>
            <person name="Sakyi L.B."/>
            <person name="Cui X."/>
            <person name="Yuan T."/>
            <person name="Jiang B."/>
            <person name="Yang W."/>
            <person name="Lam T.T.-Y."/>
            <person name="Chang Q."/>
            <person name="Ding S."/>
            <person name="Wang X."/>
            <person name="Zhu J."/>
            <person name="Ruan X."/>
            <person name="Zhao L."/>
            <person name="Wei J."/>
            <person name="Que T."/>
            <person name="Du C."/>
            <person name="Cheng J."/>
            <person name="Dai P."/>
            <person name="Han X."/>
            <person name="Huang E."/>
            <person name="Gao Y."/>
            <person name="Liu J."/>
            <person name="Shao H."/>
            <person name="Ye R."/>
            <person name="Li L."/>
            <person name="Wei W."/>
            <person name="Wang X."/>
            <person name="Wang C."/>
            <person name="Huo Q."/>
            <person name="Li W."/>
            <person name="Guo W."/>
            <person name="Chen H."/>
            <person name="Chen S."/>
            <person name="Zhou L."/>
            <person name="Zhou L."/>
            <person name="Ni X."/>
            <person name="Tian J."/>
            <person name="Zhou Y."/>
            <person name="Sheng Y."/>
            <person name="Liu T."/>
            <person name="Pan Y."/>
            <person name="Xia L."/>
            <person name="Li J."/>
            <person name="Zhao F."/>
            <person name="Cao W."/>
        </authorList>
    </citation>
    <scope>NUCLEOTIDE SEQUENCE</scope>
    <source>
        <strain evidence="2">Rmic-2018</strain>
        <tissue evidence="2">Larvae</tissue>
    </source>
</reference>
<dbReference type="VEuPathDB" id="VectorBase:LOC119173793"/>
<accession>A0A9J6E026</accession>
<keyword evidence="1" id="KW-0812">Transmembrane</keyword>
<sequence length="293" mass="33442">MRRLLVVGRRSPRGDGCWLRLINDRFVRWSPTSGVVEKRLLKDENEIVDILRDEFGLNMSRVDDEAPLRIRLRELLESLRLVLKSRSRSIDIHKTFPPYLGFVSYAVGVAKVCVNYLSLCLGSESLLEFMRGATAFEVSTTYSPMVKTWHDHGRRLFDAIVTAMLFTSFVSAFITAIASVSPPVSARVILRLLETAQKQSAYRILLPGVTGKVHGYEYAVATARNFNVTHRGRNMKFRRYCRRGRKDTIEVHYKISAILSTMWWKTSGRSDNEGEGKKPGLVFLRLPPRWSSG</sequence>
<evidence type="ECO:0000313" key="2">
    <source>
        <dbReference type="EMBL" id="KAH8027352.1"/>
    </source>
</evidence>
<name>A0A9J6E026_RHIMP</name>
<reference evidence="2" key="1">
    <citation type="journal article" date="2020" name="Cell">
        <title>Large-Scale Comparative Analyses of Tick Genomes Elucidate Their Genetic Diversity and Vector Capacities.</title>
        <authorList>
            <consortium name="Tick Genome and Microbiome Consortium (TIGMIC)"/>
            <person name="Jia N."/>
            <person name="Wang J."/>
            <person name="Shi W."/>
            <person name="Du L."/>
            <person name="Sun Y."/>
            <person name="Zhan W."/>
            <person name="Jiang J.F."/>
            <person name="Wang Q."/>
            <person name="Zhang B."/>
            <person name="Ji P."/>
            <person name="Bell-Sakyi L."/>
            <person name="Cui X.M."/>
            <person name="Yuan T.T."/>
            <person name="Jiang B.G."/>
            <person name="Yang W.F."/>
            <person name="Lam T.T."/>
            <person name="Chang Q.C."/>
            <person name="Ding S.J."/>
            <person name="Wang X.J."/>
            <person name="Zhu J.G."/>
            <person name="Ruan X.D."/>
            <person name="Zhao L."/>
            <person name="Wei J.T."/>
            <person name="Ye R.Z."/>
            <person name="Que T.C."/>
            <person name="Du C.H."/>
            <person name="Zhou Y.H."/>
            <person name="Cheng J.X."/>
            <person name="Dai P.F."/>
            <person name="Guo W.B."/>
            <person name="Han X.H."/>
            <person name="Huang E.J."/>
            <person name="Li L.F."/>
            <person name="Wei W."/>
            <person name="Gao Y.C."/>
            <person name="Liu J.Z."/>
            <person name="Shao H.Z."/>
            <person name="Wang X."/>
            <person name="Wang C.C."/>
            <person name="Yang T.C."/>
            <person name="Huo Q.B."/>
            <person name="Li W."/>
            <person name="Chen H.Y."/>
            <person name="Chen S.E."/>
            <person name="Zhou L.G."/>
            <person name="Ni X.B."/>
            <person name="Tian J.H."/>
            <person name="Sheng Y."/>
            <person name="Liu T."/>
            <person name="Pan Y.S."/>
            <person name="Xia L.Y."/>
            <person name="Li J."/>
            <person name="Zhao F."/>
            <person name="Cao W.C."/>
        </authorList>
    </citation>
    <scope>NUCLEOTIDE SEQUENCE</scope>
    <source>
        <strain evidence="2">Rmic-2018</strain>
    </source>
</reference>
<evidence type="ECO:0000313" key="3">
    <source>
        <dbReference type="Proteomes" id="UP000821866"/>
    </source>
</evidence>
<feature type="transmembrane region" description="Helical" evidence="1">
    <location>
        <begin position="156"/>
        <end position="178"/>
    </location>
</feature>
<organism evidence="2 3">
    <name type="scientific">Rhipicephalus microplus</name>
    <name type="common">Cattle tick</name>
    <name type="synonym">Boophilus microplus</name>
    <dbReference type="NCBI Taxonomy" id="6941"/>
    <lineage>
        <taxon>Eukaryota</taxon>
        <taxon>Metazoa</taxon>
        <taxon>Ecdysozoa</taxon>
        <taxon>Arthropoda</taxon>
        <taxon>Chelicerata</taxon>
        <taxon>Arachnida</taxon>
        <taxon>Acari</taxon>
        <taxon>Parasitiformes</taxon>
        <taxon>Ixodida</taxon>
        <taxon>Ixodoidea</taxon>
        <taxon>Ixodidae</taxon>
        <taxon>Rhipicephalinae</taxon>
        <taxon>Rhipicephalus</taxon>
        <taxon>Boophilus</taxon>
    </lineage>
</organism>
<keyword evidence="1" id="KW-0472">Membrane</keyword>
<dbReference type="Proteomes" id="UP000821866">
    <property type="component" value="Chromosome 4"/>
</dbReference>
<dbReference type="EMBL" id="JABSTU010000006">
    <property type="protein sequence ID" value="KAH8027352.1"/>
    <property type="molecule type" value="Genomic_DNA"/>
</dbReference>
<evidence type="ECO:0000256" key="1">
    <source>
        <dbReference type="SAM" id="Phobius"/>
    </source>
</evidence>
<proteinExistence type="predicted"/>
<protein>
    <submittedName>
        <fullName evidence="2">Uncharacterized protein</fullName>
    </submittedName>
</protein>
<gene>
    <name evidence="2" type="ORF">HPB51_004704</name>
</gene>
<comment type="caution">
    <text evidence="2">The sequence shown here is derived from an EMBL/GenBank/DDBJ whole genome shotgun (WGS) entry which is preliminary data.</text>
</comment>
<dbReference type="AlphaFoldDB" id="A0A9J6E026"/>